<protein>
    <submittedName>
        <fullName evidence="2">Uncharacterized protein</fullName>
    </submittedName>
</protein>
<name>A0ABW1T096_9ACTN</name>
<keyword evidence="3" id="KW-1185">Reference proteome</keyword>
<accession>A0ABW1T096</accession>
<dbReference type="RefSeq" id="WP_386764859.1">
    <property type="nucleotide sequence ID" value="NZ_JBHSTI010000008.1"/>
</dbReference>
<sequence length="415" mass="44573">MGMNLFESTLVTALRDEARETAMNTDLNEGRDILESRLDDVDRGRRRWMVAGGALAATAAVAAIAYLAVGRPVAAPEPADPTPIPSPTASETFRSSEFAFPFTARPPLWVAEALDEPTSENLRHVTWNRCEGDVCIGLTFLSLSVLDPFGLEERTDTAMPGYDAYLDYLDSLVASSKATISDRIDRTIDGRPATVMTVMPLSDVPDGVGCEAGDGTTDDCWDFLEGVATRMAVVDVGSSNPLVILTRTPPSNSDAAAWIAQFDPMLDSVTLDFATVNPMVGVWTTSFSGEDVTQVLAAAGLEASTEQVLQEIGDSGQPLTWELWIDPTWYRLYSVASDGTRALVDVHTYVRDGGRVTGTTTGSPPLVTLSTVSVQGDELTWATVSSTENSDRAAPPEEAMHLALYSTSTWVRSST</sequence>
<keyword evidence="1" id="KW-1133">Transmembrane helix</keyword>
<feature type="transmembrane region" description="Helical" evidence="1">
    <location>
        <begin position="48"/>
        <end position="69"/>
    </location>
</feature>
<proteinExistence type="predicted"/>
<evidence type="ECO:0000313" key="2">
    <source>
        <dbReference type="EMBL" id="MFC6237503.1"/>
    </source>
</evidence>
<dbReference type="EMBL" id="JBHSTI010000008">
    <property type="protein sequence ID" value="MFC6237503.1"/>
    <property type="molecule type" value="Genomic_DNA"/>
</dbReference>
<evidence type="ECO:0000256" key="1">
    <source>
        <dbReference type="SAM" id="Phobius"/>
    </source>
</evidence>
<comment type="caution">
    <text evidence="2">The sequence shown here is derived from an EMBL/GenBank/DDBJ whole genome shotgun (WGS) entry which is preliminary data.</text>
</comment>
<keyword evidence="1" id="KW-0472">Membrane</keyword>
<gene>
    <name evidence="2" type="ORF">ACFQGU_06410</name>
</gene>
<keyword evidence="1" id="KW-0812">Transmembrane</keyword>
<reference evidence="3" key="1">
    <citation type="journal article" date="2019" name="Int. J. Syst. Evol. Microbiol.">
        <title>The Global Catalogue of Microorganisms (GCM) 10K type strain sequencing project: providing services to taxonomists for standard genome sequencing and annotation.</title>
        <authorList>
            <consortium name="The Broad Institute Genomics Platform"/>
            <consortium name="The Broad Institute Genome Sequencing Center for Infectious Disease"/>
            <person name="Wu L."/>
            <person name="Ma J."/>
        </authorList>
    </citation>
    <scope>NUCLEOTIDE SEQUENCE [LARGE SCALE GENOMIC DNA]</scope>
    <source>
        <strain evidence="3">CGMCC 4.7317</strain>
    </source>
</reference>
<dbReference type="Proteomes" id="UP001596138">
    <property type="component" value="Unassembled WGS sequence"/>
</dbReference>
<evidence type="ECO:0000313" key="3">
    <source>
        <dbReference type="Proteomes" id="UP001596138"/>
    </source>
</evidence>
<organism evidence="2 3">
    <name type="scientific">Longivirga aurantiaca</name>
    <dbReference type="NCBI Taxonomy" id="1837743"/>
    <lineage>
        <taxon>Bacteria</taxon>
        <taxon>Bacillati</taxon>
        <taxon>Actinomycetota</taxon>
        <taxon>Actinomycetes</taxon>
        <taxon>Sporichthyales</taxon>
        <taxon>Sporichthyaceae</taxon>
        <taxon>Longivirga</taxon>
    </lineage>
</organism>